<proteinExistence type="predicted"/>
<evidence type="ECO:0000313" key="1">
    <source>
        <dbReference type="EMBL" id="JAH86020.1"/>
    </source>
</evidence>
<protein>
    <submittedName>
        <fullName evidence="1">Uncharacterized protein</fullName>
    </submittedName>
</protein>
<name>A0A0E9W8V6_ANGAN</name>
<dbReference type="AlphaFoldDB" id="A0A0E9W8V6"/>
<reference evidence="1" key="2">
    <citation type="journal article" date="2015" name="Fish Shellfish Immunol.">
        <title>Early steps in the European eel (Anguilla anguilla)-Vibrio vulnificus interaction in the gills: Role of the RtxA13 toxin.</title>
        <authorList>
            <person name="Callol A."/>
            <person name="Pajuelo D."/>
            <person name="Ebbesson L."/>
            <person name="Teles M."/>
            <person name="MacKenzie S."/>
            <person name="Amaro C."/>
        </authorList>
    </citation>
    <scope>NUCLEOTIDE SEQUENCE</scope>
</reference>
<dbReference type="EMBL" id="GBXM01022557">
    <property type="protein sequence ID" value="JAH86020.1"/>
    <property type="molecule type" value="Transcribed_RNA"/>
</dbReference>
<reference evidence="1" key="1">
    <citation type="submission" date="2014-11" db="EMBL/GenBank/DDBJ databases">
        <authorList>
            <person name="Amaro Gonzalez C."/>
        </authorList>
    </citation>
    <scope>NUCLEOTIDE SEQUENCE</scope>
</reference>
<accession>A0A0E9W8V6</accession>
<organism evidence="1">
    <name type="scientific">Anguilla anguilla</name>
    <name type="common">European freshwater eel</name>
    <name type="synonym">Muraena anguilla</name>
    <dbReference type="NCBI Taxonomy" id="7936"/>
    <lineage>
        <taxon>Eukaryota</taxon>
        <taxon>Metazoa</taxon>
        <taxon>Chordata</taxon>
        <taxon>Craniata</taxon>
        <taxon>Vertebrata</taxon>
        <taxon>Euteleostomi</taxon>
        <taxon>Actinopterygii</taxon>
        <taxon>Neopterygii</taxon>
        <taxon>Teleostei</taxon>
        <taxon>Anguilliformes</taxon>
        <taxon>Anguillidae</taxon>
        <taxon>Anguilla</taxon>
    </lineage>
</organism>
<sequence length="60" mass="6992">MRCVCKYICCTSYTFMTNQSMLIYLYNSILNHVRWRPTACRVPVFMLTAITPCDFFLPGG</sequence>